<accession>A0A8J3M5C6</accession>
<dbReference type="PROSITE" id="PS50005">
    <property type="entry name" value="TPR"/>
    <property type="match status" value="1"/>
</dbReference>
<evidence type="ECO:0000256" key="2">
    <source>
        <dbReference type="ARBA" id="ARBA00038251"/>
    </source>
</evidence>
<dbReference type="InterPro" id="IPR019734">
    <property type="entry name" value="TPR_rpt"/>
</dbReference>
<comment type="caution">
    <text evidence="4">The sequence shown here is derived from an EMBL/GenBank/DDBJ whole genome shotgun (WGS) entry which is preliminary data.</text>
</comment>
<proteinExistence type="inferred from homology"/>
<feature type="repeat" description="TPR" evidence="3">
    <location>
        <begin position="115"/>
        <end position="148"/>
    </location>
</feature>
<name>A0A8J3M5C6_9RHOB</name>
<evidence type="ECO:0000313" key="4">
    <source>
        <dbReference type="EMBL" id="GHF42487.1"/>
    </source>
</evidence>
<evidence type="ECO:0008006" key="6">
    <source>
        <dbReference type="Google" id="ProtNLM"/>
    </source>
</evidence>
<dbReference type="EMBL" id="BNCJ01000002">
    <property type="protein sequence ID" value="GHF42487.1"/>
    <property type="molecule type" value="Genomic_DNA"/>
</dbReference>
<protein>
    <recommendedName>
        <fullName evidence="6">Tetratricopeptide repeat protein</fullName>
    </recommendedName>
</protein>
<dbReference type="SUPFAM" id="SSF48452">
    <property type="entry name" value="TPR-like"/>
    <property type="match status" value="1"/>
</dbReference>
<dbReference type="Gene3D" id="1.25.40.10">
    <property type="entry name" value="Tetratricopeptide repeat domain"/>
    <property type="match status" value="1"/>
</dbReference>
<dbReference type="AlphaFoldDB" id="A0A8J3M5C6"/>
<sequence length="192" mass="20909">MREQNTPIPTLLKAIAVAAAMAGCVPDRIPEPKDGTFAPGVDHRKAAEDGLEVGNRLMAAGQHELALEAFTRAALTEGLTPEILTSMGTANLGLGRLGQAEQLLRRALKEDDTRPEAWNNLGVVLMERGEVKEAEQVFHRAYALDNGESDSIRDNLRLVQEKSANPDKSVAQTEAYKVVQRGNADFLIRKNP</sequence>
<dbReference type="PANTHER" id="PTHR23083">
    <property type="entry name" value="TETRATRICOPEPTIDE REPEAT PROTEIN, TPR"/>
    <property type="match status" value="1"/>
</dbReference>
<dbReference type="Proteomes" id="UP000626220">
    <property type="component" value="Unassembled WGS sequence"/>
</dbReference>
<comment type="similarity">
    <text evidence="2">Belongs to the YPP1 family.</text>
</comment>
<dbReference type="SMART" id="SM00028">
    <property type="entry name" value="TPR"/>
    <property type="match status" value="2"/>
</dbReference>
<dbReference type="InterPro" id="IPR011990">
    <property type="entry name" value="TPR-like_helical_dom_sf"/>
</dbReference>
<dbReference type="Pfam" id="PF13432">
    <property type="entry name" value="TPR_16"/>
    <property type="match status" value="1"/>
</dbReference>
<reference evidence="4" key="1">
    <citation type="journal article" date="2014" name="Int. J. Syst. Evol. Microbiol.">
        <title>Complete genome sequence of Corynebacterium casei LMG S-19264T (=DSM 44701T), isolated from a smear-ripened cheese.</title>
        <authorList>
            <consortium name="US DOE Joint Genome Institute (JGI-PGF)"/>
            <person name="Walter F."/>
            <person name="Albersmeier A."/>
            <person name="Kalinowski J."/>
            <person name="Ruckert C."/>
        </authorList>
    </citation>
    <scope>NUCLEOTIDE SEQUENCE</scope>
    <source>
        <strain evidence="4">KCTC 42650</strain>
    </source>
</reference>
<dbReference type="PROSITE" id="PS51257">
    <property type="entry name" value="PROKAR_LIPOPROTEIN"/>
    <property type="match status" value="1"/>
</dbReference>
<dbReference type="InterPro" id="IPR051722">
    <property type="entry name" value="Endocytosis_PI4K-reg_protein"/>
</dbReference>
<evidence type="ECO:0000313" key="5">
    <source>
        <dbReference type="Proteomes" id="UP000626220"/>
    </source>
</evidence>
<reference evidence="4" key="2">
    <citation type="submission" date="2020-09" db="EMBL/GenBank/DDBJ databases">
        <authorList>
            <person name="Sun Q."/>
            <person name="Kim S."/>
        </authorList>
    </citation>
    <scope>NUCLEOTIDE SEQUENCE</scope>
    <source>
        <strain evidence="4">KCTC 42650</strain>
    </source>
</reference>
<evidence type="ECO:0000256" key="1">
    <source>
        <dbReference type="ARBA" id="ARBA00002550"/>
    </source>
</evidence>
<comment type="function">
    <text evidence="1">Involved in endocytosis.</text>
</comment>
<keyword evidence="5" id="KW-1185">Reference proteome</keyword>
<gene>
    <name evidence="4" type="ORF">GCM10017056_12800</name>
</gene>
<organism evidence="4 5">
    <name type="scientific">Seohaeicola zhoushanensis</name>
    <dbReference type="NCBI Taxonomy" id="1569283"/>
    <lineage>
        <taxon>Bacteria</taxon>
        <taxon>Pseudomonadati</taxon>
        <taxon>Pseudomonadota</taxon>
        <taxon>Alphaproteobacteria</taxon>
        <taxon>Rhodobacterales</taxon>
        <taxon>Roseobacteraceae</taxon>
        <taxon>Seohaeicola</taxon>
    </lineage>
</organism>
<keyword evidence="3" id="KW-0802">TPR repeat</keyword>
<dbReference type="PANTHER" id="PTHR23083:SF464">
    <property type="entry name" value="TETRATRICOPEPTIDE REPEAT DOMAIN 7, ISOFORM A"/>
    <property type="match status" value="1"/>
</dbReference>
<evidence type="ECO:0000256" key="3">
    <source>
        <dbReference type="PROSITE-ProRule" id="PRU00339"/>
    </source>
</evidence>